<comment type="caution">
    <text evidence="8">The sequence shown here is derived from an EMBL/GenBank/DDBJ whole genome shotgun (WGS) entry which is preliminary data.</text>
</comment>
<dbReference type="InterPro" id="IPR031331">
    <property type="entry name" value="NEUT/ALK_ceramidase_C"/>
</dbReference>
<dbReference type="GO" id="GO:0016020">
    <property type="term" value="C:membrane"/>
    <property type="evidence" value="ECO:0007669"/>
    <property type="project" value="GOC"/>
</dbReference>
<evidence type="ECO:0000256" key="5">
    <source>
        <dbReference type="RuleBase" id="RU366019"/>
    </source>
</evidence>
<dbReference type="Proteomes" id="UP000193560">
    <property type="component" value="Unassembled WGS sequence"/>
</dbReference>
<keyword evidence="9" id="KW-1185">Reference proteome</keyword>
<dbReference type="GO" id="GO:0042759">
    <property type="term" value="P:long-chain fatty acid biosynthetic process"/>
    <property type="evidence" value="ECO:0007669"/>
    <property type="project" value="TreeGrafter"/>
</dbReference>
<dbReference type="Pfam" id="PF17048">
    <property type="entry name" value="Ceramidse_alk_C"/>
    <property type="match status" value="1"/>
</dbReference>
<accession>A0A1X2I5X7</accession>
<dbReference type="Pfam" id="PF04734">
    <property type="entry name" value="Ceramidase_alk"/>
    <property type="match status" value="1"/>
</dbReference>
<dbReference type="EMBL" id="MCGE01000026">
    <property type="protein sequence ID" value="ORZ09921.1"/>
    <property type="molecule type" value="Genomic_DNA"/>
</dbReference>
<evidence type="ECO:0000259" key="7">
    <source>
        <dbReference type="Pfam" id="PF17048"/>
    </source>
</evidence>
<evidence type="ECO:0000259" key="6">
    <source>
        <dbReference type="Pfam" id="PF04734"/>
    </source>
</evidence>
<proteinExistence type="inferred from homology"/>
<comment type="catalytic activity">
    <reaction evidence="5">
        <text>an N-acylsphing-4-enine + H2O = sphing-4-enine + a fatty acid</text>
        <dbReference type="Rhea" id="RHEA:20856"/>
        <dbReference type="ChEBI" id="CHEBI:15377"/>
        <dbReference type="ChEBI" id="CHEBI:28868"/>
        <dbReference type="ChEBI" id="CHEBI:52639"/>
        <dbReference type="ChEBI" id="CHEBI:57756"/>
        <dbReference type="EC" id="3.5.1.23"/>
    </reaction>
</comment>
<feature type="domain" description="Neutral/alkaline non-lysosomal ceramidase C-terminal" evidence="7">
    <location>
        <begin position="482"/>
        <end position="622"/>
    </location>
</feature>
<feature type="domain" description="Neutral/alkaline non-lysosomal ceramidase N-terminal" evidence="6">
    <location>
        <begin position="2"/>
        <end position="433"/>
    </location>
</feature>
<dbReference type="PANTHER" id="PTHR12670">
    <property type="entry name" value="CERAMIDASE"/>
    <property type="match status" value="1"/>
</dbReference>
<dbReference type="AlphaFoldDB" id="A0A1X2I5X7"/>
<feature type="active site" description="Nucleophile" evidence="3">
    <location>
        <position position="172"/>
    </location>
</feature>
<evidence type="ECO:0000313" key="9">
    <source>
        <dbReference type="Proteomes" id="UP000193560"/>
    </source>
</evidence>
<keyword evidence="5" id="KW-0746">Sphingolipid metabolism</keyword>
<dbReference type="GO" id="GO:0046872">
    <property type="term" value="F:metal ion binding"/>
    <property type="evidence" value="ECO:0007669"/>
    <property type="project" value="UniProtKB-KW"/>
</dbReference>
<feature type="binding site" evidence="4">
    <location>
        <position position="10"/>
    </location>
    <ligand>
        <name>Zn(2+)</name>
        <dbReference type="ChEBI" id="CHEBI:29105"/>
    </ligand>
</feature>
<dbReference type="GO" id="GO:0046512">
    <property type="term" value="P:sphingosine biosynthetic process"/>
    <property type="evidence" value="ECO:0007669"/>
    <property type="project" value="TreeGrafter"/>
</dbReference>
<keyword evidence="5" id="KW-0443">Lipid metabolism</keyword>
<comment type="cofactor">
    <cofactor evidence="4">
        <name>Zn(2+)</name>
        <dbReference type="ChEBI" id="CHEBI:29105"/>
    </cofactor>
    <text evidence="4">Binds 1 zinc ion per subunit.</text>
</comment>
<dbReference type="InterPro" id="IPR031329">
    <property type="entry name" value="NEUT/ALK_ceramidase_N"/>
</dbReference>
<dbReference type="OrthoDB" id="191371at2759"/>
<dbReference type="GO" id="GO:0017040">
    <property type="term" value="F:N-acylsphingosine amidohydrolase activity"/>
    <property type="evidence" value="ECO:0007669"/>
    <property type="project" value="UniProtKB-UniRule"/>
</dbReference>
<keyword evidence="4" id="KW-0479">Metal-binding</keyword>
<dbReference type="STRING" id="90262.A0A1X2I5X7"/>
<organism evidence="8 9">
    <name type="scientific">Absidia repens</name>
    <dbReference type="NCBI Taxonomy" id="90262"/>
    <lineage>
        <taxon>Eukaryota</taxon>
        <taxon>Fungi</taxon>
        <taxon>Fungi incertae sedis</taxon>
        <taxon>Mucoromycota</taxon>
        <taxon>Mucoromycotina</taxon>
        <taxon>Mucoromycetes</taxon>
        <taxon>Mucorales</taxon>
        <taxon>Cunninghamellaceae</taxon>
        <taxon>Absidia</taxon>
    </lineage>
</organism>
<evidence type="ECO:0000313" key="8">
    <source>
        <dbReference type="EMBL" id="ORZ09921.1"/>
    </source>
</evidence>
<gene>
    <name evidence="8" type="ORF">BCR42DRAFT_358610</name>
</gene>
<sequence length="623" mass="69940">MENVMISSTHTHSTVGGYLEYVLYEIPVKGWLEETVQAVVSGIVNSIVKAHYHIEEGNITHHSDDLLNTNINRSPAAYNANPQHERDLYTDNVDKEMSLLGFYTDKQDLGLISWFAVHGVSVNKTNRLVNGDNKGYGSYSVEKNKLFSNTSTSTSSDTFVAAMAQSNEGDVSPHTLGFFCTGTDQPCDGTRSTKCPWFSTCQGRGPGWKTGHLESNRMIGENQAVKAVELYLDAKGKNEHIVKGPVDAKQVYWNVPQTNILQPDGSIHSLCAPAMGLSFIAGTTDAEPGIGVYQETTHIPWYWRIIRSFIKSPSQAQVSCHAPKPILFDTGEINFPHSWQPHILELQLLRVGNVYIAGVPAEFSTMSGRRLRKAIKETIIQHTGCDTESIKVILSGPANGYSSYVTTFEEYQMQRFEGAATVYGPHTLEGYIQVFQALATSMMTQQPVNTPDSFITSSEQLPPLTTKFDSRKMTMEGRRMFFDLTPRRGTDHPTLSFHFGDVIHDIPKRHYHMTTSDATLLSVSFVAGNPRHNPQPDGTFLTVERKRPDGSWEVIRNDHDYDTRFQWRLKSKLFGQSEAIIGWEINNETEHGVFRMGYFGHHKEFISRMIKAHHGYSQEFTIG</sequence>
<feature type="binding site" evidence="4">
    <location>
        <position position="118"/>
    </location>
    <ligand>
        <name>Zn(2+)</name>
        <dbReference type="ChEBI" id="CHEBI:29105"/>
    </ligand>
</feature>
<dbReference type="EC" id="3.5.1.23" evidence="5"/>
<evidence type="ECO:0000256" key="1">
    <source>
        <dbReference type="ARBA" id="ARBA00009835"/>
    </source>
</evidence>
<name>A0A1X2I5X7_9FUNG</name>
<feature type="binding site" evidence="4">
    <location>
        <position position="404"/>
    </location>
    <ligand>
        <name>Zn(2+)</name>
        <dbReference type="ChEBI" id="CHEBI:29105"/>
    </ligand>
</feature>
<evidence type="ECO:0000256" key="2">
    <source>
        <dbReference type="ARBA" id="ARBA00022801"/>
    </source>
</evidence>
<evidence type="ECO:0000256" key="4">
    <source>
        <dbReference type="PIRSR" id="PIRSR606823-2"/>
    </source>
</evidence>
<protein>
    <recommendedName>
        <fullName evidence="5">Neutral ceramidase</fullName>
        <ecNumber evidence="5">3.5.1.23</ecNumber>
    </recommendedName>
</protein>
<dbReference type="InterPro" id="IPR038445">
    <property type="entry name" value="NCDase_C_sf"/>
</dbReference>
<feature type="binding site" evidence="4">
    <location>
        <position position="362"/>
    </location>
    <ligand>
        <name>Zn(2+)</name>
        <dbReference type="ChEBI" id="CHEBI:29105"/>
    </ligand>
</feature>
<dbReference type="Gene3D" id="2.60.40.2300">
    <property type="entry name" value="Neutral/alkaline non-lysosomal ceramidase, C-terminal domain"/>
    <property type="match status" value="1"/>
</dbReference>
<dbReference type="GO" id="GO:0046514">
    <property type="term" value="P:ceramide catabolic process"/>
    <property type="evidence" value="ECO:0007669"/>
    <property type="project" value="InterPro"/>
</dbReference>
<keyword evidence="4" id="KW-0862">Zinc</keyword>
<dbReference type="PANTHER" id="PTHR12670:SF1">
    <property type="entry name" value="NEUTRAL CERAMIDASE"/>
    <property type="match status" value="1"/>
</dbReference>
<dbReference type="GO" id="GO:0005576">
    <property type="term" value="C:extracellular region"/>
    <property type="evidence" value="ECO:0007669"/>
    <property type="project" value="TreeGrafter"/>
</dbReference>
<keyword evidence="2 5" id="KW-0378">Hydrolase</keyword>
<dbReference type="InterPro" id="IPR006823">
    <property type="entry name" value="Ceramidase_alk"/>
</dbReference>
<comment type="similarity">
    <text evidence="1 5">Belongs to the neutral ceramidase family.</text>
</comment>
<evidence type="ECO:0000256" key="3">
    <source>
        <dbReference type="PIRSR" id="PIRSR606823-1"/>
    </source>
</evidence>
<reference evidence="8 9" key="1">
    <citation type="submission" date="2016-07" db="EMBL/GenBank/DDBJ databases">
        <title>Pervasive Adenine N6-methylation of Active Genes in Fungi.</title>
        <authorList>
            <consortium name="DOE Joint Genome Institute"/>
            <person name="Mondo S.J."/>
            <person name="Dannebaum R.O."/>
            <person name="Kuo R.C."/>
            <person name="Labutti K."/>
            <person name="Haridas S."/>
            <person name="Kuo A."/>
            <person name="Salamov A."/>
            <person name="Ahrendt S.R."/>
            <person name="Lipzen A."/>
            <person name="Sullivan W."/>
            <person name="Andreopoulos W.B."/>
            <person name="Clum A."/>
            <person name="Lindquist E."/>
            <person name="Daum C."/>
            <person name="Ramamoorthy G.K."/>
            <person name="Gryganskyi A."/>
            <person name="Culley D."/>
            <person name="Magnuson J.K."/>
            <person name="James T.Y."/>
            <person name="O'Malley M.A."/>
            <person name="Stajich J.E."/>
            <person name="Spatafora J.W."/>
            <person name="Visel A."/>
            <person name="Grigoriev I.V."/>
        </authorList>
    </citation>
    <scope>NUCLEOTIDE SEQUENCE [LARGE SCALE GENOMIC DNA]</scope>
    <source>
        <strain evidence="8 9">NRRL 1336</strain>
    </source>
</reference>